<keyword evidence="6" id="KW-1185">Reference proteome</keyword>
<dbReference type="InterPro" id="IPR009057">
    <property type="entry name" value="Homeodomain-like_sf"/>
</dbReference>
<reference evidence="5" key="1">
    <citation type="journal article" date="2014" name="Int. J. Syst. Evol. Microbiol.">
        <title>Complete genome sequence of Corynebacterium casei LMG S-19264T (=DSM 44701T), isolated from a smear-ripened cheese.</title>
        <authorList>
            <consortium name="US DOE Joint Genome Institute (JGI-PGF)"/>
            <person name="Walter F."/>
            <person name="Albersmeier A."/>
            <person name="Kalinowski J."/>
            <person name="Ruckert C."/>
        </authorList>
    </citation>
    <scope>NUCLEOTIDE SEQUENCE</scope>
    <source>
        <strain evidence="5">JCM 4815</strain>
    </source>
</reference>
<evidence type="ECO:0000313" key="5">
    <source>
        <dbReference type="EMBL" id="GGZ27306.1"/>
    </source>
</evidence>
<protein>
    <recommendedName>
        <fullName evidence="4">HTH araC/xylS-type domain-containing protein</fullName>
    </recommendedName>
</protein>
<sequence length="323" mass="35063">MDTLVFDSEDLELTEDFLSKVYTKMRIGSDAEHARAQISRNVMGSVSVDQLDFAYDVAYDADSLSTICVGSVQSGTIVRQYFPHKHGTEGVFGPDDVFVFAPLGRPYGGAVHRSRYNVTMLDPVLLSQVAAALPGRRPEPVRLTGDRPVSPTAAGHLLHTITHLREHVLAVPAIRETPLVVSTASQHLAASVLNAFPNTALTDPTIEDRNDAHAATVRRAVAFIDDHADTAISLADIAAAACVSIRTVQCAFRRHLDTTPMGYLRRVRLAQAHAELLAADPTTGVTVAAIAARWGFFNPGRFSVTYRTAYGSSPYRTLRRDAP</sequence>
<dbReference type="PANTHER" id="PTHR46796">
    <property type="entry name" value="HTH-TYPE TRANSCRIPTIONAL ACTIVATOR RHAS-RELATED"/>
    <property type="match status" value="1"/>
</dbReference>
<dbReference type="RefSeq" id="WP_189863561.1">
    <property type="nucleotide sequence ID" value="NZ_BMVW01000013.1"/>
</dbReference>
<dbReference type="GO" id="GO:0043565">
    <property type="term" value="F:sequence-specific DNA binding"/>
    <property type="evidence" value="ECO:0007669"/>
    <property type="project" value="InterPro"/>
</dbReference>
<comment type="caution">
    <text evidence="5">The sequence shown here is derived from an EMBL/GenBank/DDBJ whole genome shotgun (WGS) entry which is preliminary data.</text>
</comment>
<evidence type="ECO:0000256" key="1">
    <source>
        <dbReference type="ARBA" id="ARBA00023015"/>
    </source>
</evidence>
<accession>A0A918UQY0</accession>
<dbReference type="PROSITE" id="PS01124">
    <property type="entry name" value="HTH_ARAC_FAMILY_2"/>
    <property type="match status" value="1"/>
</dbReference>
<keyword evidence="2" id="KW-0238">DNA-binding</keyword>
<dbReference type="InterPro" id="IPR018060">
    <property type="entry name" value="HTH_AraC"/>
</dbReference>
<dbReference type="GO" id="GO:0003700">
    <property type="term" value="F:DNA-binding transcription factor activity"/>
    <property type="evidence" value="ECO:0007669"/>
    <property type="project" value="InterPro"/>
</dbReference>
<dbReference type="Proteomes" id="UP000622166">
    <property type="component" value="Unassembled WGS sequence"/>
</dbReference>
<gene>
    <name evidence="5" type="ORF">GCM10010365_54390</name>
</gene>
<dbReference type="EMBL" id="BMVW01000013">
    <property type="protein sequence ID" value="GGZ27306.1"/>
    <property type="molecule type" value="Genomic_DNA"/>
</dbReference>
<keyword evidence="1" id="KW-0805">Transcription regulation</keyword>
<keyword evidence="3" id="KW-0804">Transcription</keyword>
<evidence type="ECO:0000256" key="2">
    <source>
        <dbReference type="ARBA" id="ARBA00023125"/>
    </source>
</evidence>
<dbReference type="Pfam" id="PF12833">
    <property type="entry name" value="HTH_18"/>
    <property type="match status" value="1"/>
</dbReference>
<feature type="domain" description="HTH araC/xylS-type" evidence="4">
    <location>
        <begin position="218"/>
        <end position="320"/>
    </location>
</feature>
<evidence type="ECO:0000259" key="4">
    <source>
        <dbReference type="PROSITE" id="PS01124"/>
    </source>
</evidence>
<dbReference type="AlphaFoldDB" id="A0A918UQY0"/>
<proteinExistence type="predicted"/>
<dbReference type="Gene3D" id="1.10.10.60">
    <property type="entry name" value="Homeodomain-like"/>
    <property type="match status" value="1"/>
</dbReference>
<name>A0A918UQY0_9ACTN</name>
<organism evidence="5 6">
    <name type="scientific">Streptomyces poonensis</name>
    <dbReference type="NCBI Taxonomy" id="68255"/>
    <lineage>
        <taxon>Bacteria</taxon>
        <taxon>Bacillati</taxon>
        <taxon>Actinomycetota</taxon>
        <taxon>Actinomycetes</taxon>
        <taxon>Kitasatosporales</taxon>
        <taxon>Streptomycetaceae</taxon>
        <taxon>Streptomyces</taxon>
    </lineage>
</organism>
<reference evidence="5" key="2">
    <citation type="submission" date="2020-09" db="EMBL/GenBank/DDBJ databases">
        <authorList>
            <person name="Sun Q."/>
            <person name="Ohkuma M."/>
        </authorList>
    </citation>
    <scope>NUCLEOTIDE SEQUENCE</scope>
    <source>
        <strain evidence="5">JCM 4815</strain>
    </source>
</reference>
<evidence type="ECO:0000256" key="3">
    <source>
        <dbReference type="ARBA" id="ARBA00023163"/>
    </source>
</evidence>
<dbReference type="SMART" id="SM00342">
    <property type="entry name" value="HTH_ARAC"/>
    <property type="match status" value="1"/>
</dbReference>
<evidence type="ECO:0000313" key="6">
    <source>
        <dbReference type="Proteomes" id="UP000622166"/>
    </source>
</evidence>
<dbReference type="PANTHER" id="PTHR46796:SF12">
    <property type="entry name" value="HTH-TYPE DNA-BINDING TRANSCRIPTIONAL ACTIVATOR EUTR"/>
    <property type="match status" value="1"/>
</dbReference>
<dbReference type="InterPro" id="IPR050204">
    <property type="entry name" value="AraC_XylS_family_regulators"/>
</dbReference>
<dbReference type="SUPFAM" id="SSF46689">
    <property type="entry name" value="Homeodomain-like"/>
    <property type="match status" value="2"/>
</dbReference>